<dbReference type="SFLD" id="SFLDG01135">
    <property type="entry name" value="C1.5.6:_HAD__Beta-PGM__Phospha"/>
    <property type="match status" value="1"/>
</dbReference>
<proteinExistence type="predicted"/>
<keyword evidence="1" id="KW-0378">Hydrolase</keyword>
<dbReference type="Gene3D" id="3.40.50.1000">
    <property type="entry name" value="HAD superfamily/HAD-like"/>
    <property type="match status" value="1"/>
</dbReference>
<evidence type="ECO:0000313" key="1">
    <source>
        <dbReference type="EMBL" id="MBP2032873.1"/>
    </source>
</evidence>
<dbReference type="InterPro" id="IPR050155">
    <property type="entry name" value="HAD-like_hydrolase_sf"/>
</dbReference>
<dbReference type="SUPFAM" id="SSF56784">
    <property type="entry name" value="HAD-like"/>
    <property type="match status" value="1"/>
</dbReference>
<reference evidence="1 2" key="1">
    <citation type="submission" date="2021-03" db="EMBL/GenBank/DDBJ databases">
        <title>Genomic Encyclopedia of Type Strains, Phase IV (KMG-IV): sequencing the most valuable type-strain genomes for metagenomic binning, comparative biology and taxonomic classification.</title>
        <authorList>
            <person name="Goeker M."/>
        </authorList>
    </citation>
    <scope>NUCLEOTIDE SEQUENCE [LARGE SCALE GENOMIC DNA]</scope>
    <source>
        <strain evidence="1 2">DSM 28783</strain>
    </source>
</reference>
<dbReference type="PANTHER" id="PTHR43434:SF1">
    <property type="entry name" value="PHOSPHOGLYCOLATE PHOSPHATASE"/>
    <property type="match status" value="1"/>
</dbReference>
<gene>
    <name evidence="1" type="ORF">J2Z42_001552</name>
</gene>
<dbReference type="EMBL" id="JAGGLM010000008">
    <property type="protein sequence ID" value="MBP2032873.1"/>
    <property type="molecule type" value="Genomic_DNA"/>
</dbReference>
<evidence type="ECO:0000313" key="2">
    <source>
        <dbReference type="Proteomes" id="UP001519307"/>
    </source>
</evidence>
<dbReference type="EC" id="3.1.3.18" evidence="1"/>
<keyword evidence="2" id="KW-1185">Reference proteome</keyword>
<dbReference type="SFLD" id="SFLDG01129">
    <property type="entry name" value="C1.5:_HAD__Beta-PGM__Phosphata"/>
    <property type="match status" value="1"/>
</dbReference>
<name>A0ABS4KS61_9CLOT</name>
<dbReference type="InterPro" id="IPR041492">
    <property type="entry name" value="HAD_2"/>
</dbReference>
<dbReference type="GO" id="GO:0008967">
    <property type="term" value="F:phosphoglycolate phosphatase activity"/>
    <property type="evidence" value="ECO:0007669"/>
    <property type="project" value="UniProtKB-EC"/>
</dbReference>
<dbReference type="PANTHER" id="PTHR43434">
    <property type="entry name" value="PHOSPHOGLYCOLATE PHOSPHATASE"/>
    <property type="match status" value="1"/>
</dbReference>
<sequence>MKKYDTIIFDLDGTLLNTLDDLADSVNYALKLNNFPCRKIDEVRCFVGNGVGRLMKLSVPDECSNEQYEKCLLDFRTHYSANMQNKTCAYDGIMELLKKLYNKNYKMAIVSNKFDEAVKALNKVYFQEYVKVAIGESENISKKPAPDTVFKALKELGSKAESALYVGDSEVDIMTAKNSSVKCISVTWGFRDMDTLKQYGADLIIYAPNELLSIVE</sequence>
<dbReference type="Gene3D" id="1.10.150.240">
    <property type="entry name" value="Putative phosphatase, domain 2"/>
    <property type="match status" value="1"/>
</dbReference>
<protein>
    <submittedName>
        <fullName evidence="1">Phosphoglycolate phosphatase</fullName>
        <ecNumber evidence="1">3.1.3.18</ecNumber>
    </submittedName>
</protein>
<accession>A0ABS4KS61</accession>
<dbReference type="SFLD" id="SFLDS00003">
    <property type="entry name" value="Haloacid_Dehalogenase"/>
    <property type="match status" value="1"/>
</dbReference>
<dbReference type="InterPro" id="IPR023214">
    <property type="entry name" value="HAD_sf"/>
</dbReference>
<organism evidence="1 2">
    <name type="scientific">Clostridium algifaecis</name>
    <dbReference type="NCBI Taxonomy" id="1472040"/>
    <lineage>
        <taxon>Bacteria</taxon>
        <taxon>Bacillati</taxon>
        <taxon>Bacillota</taxon>
        <taxon>Clostridia</taxon>
        <taxon>Eubacteriales</taxon>
        <taxon>Clostridiaceae</taxon>
        <taxon>Clostridium</taxon>
    </lineage>
</organism>
<dbReference type="InterPro" id="IPR006439">
    <property type="entry name" value="HAD-SF_hydro_IA"/>
</dbReference>
<dbReference type="RefSeq" id="WP_209702035.1">
    <property type="nucleotide sequence ID" value="NZ_JAGGLM010000008.1"/>
</dbReference>
<dbReference type="NCBIfam" id="TIGR01549">
    <property type="entry name" value="HAD-SF-IA-v1"/>
    <property type="match status" value="1"/>
</dbReference>
<dbReference type="InterPro" id="IPR036412">
    <property type="entry name" value="HAD-like_sf"/>
</dbReference>
<comment type="caution">
    <text evidence="1">The sequence shown here is derived from an EMBL/GenBank/DDBJ whole genome shotgun (WGS) entry which is preliminary data.</text>
</comment>
<dbReference type="Proteomes" id="UP001519307">
    <property type="component" value="Unassembled WGS sequence"/>
</dbReference>
<dbReference type="Pfam" id="PF13419">
    <property type="entry name" value="HAD_2"/>
    <property type="match status" value="1"/>
</dbReference>
<dbReference type="InterPro" id="IPR023198">
    <property type="entry name" value="PGP-like_dom2"/>
</dbReference>